<reference evidence="3" key="1">
    <citation type="submission" date="2014-08" db="EMBL/GenBank/DDBJ databases">
        <title>Comparative genomics of the Paenibacillus odorifer group.</title>
        <authorList>
            <person name="den Bakker H.C."/>
            <person name="Tsai Y.-C.Y.-C."/>
            <person name="Martin N."/>
            <person name="Korlach J."/>
            <person name="Wiedmann M."/>
        </authorList>
    </citation>
    <scope>NUCLEOTIDE SEQUENCE [LARGE SCALE GENOMIC DNA]</scope>
    <source>
        <strain evidence="3">DSM 13188</strain>
    </source>
</reference>
<dbReference type="GO" id="GO:0008206">
    <property type="term" value="P:bile acid metabolic process"/>
    <property type="evidence" value="ECO:0007669"/>
    <property type="project" value="UniProtKB-ARBA"/>
</dbReference>
<dbReference type="InterPro" id="IPR036291">
    <property type="entry name" value="NAD(P)-bd_dom_sf"/>
</dbReference>
<protein>
    <submittedName>
        <fullName evidence="3">3-ketoacyl-ACP reductase</fullName>
    </submittedName>
</protein>
<dbReference type="GO" id="GO:0048038">
    <property type="term" value="F:quinone binding"/>
    <property type="evidence" value="ECO:0007669"/>
    <property type="project" value="TreeGrafter"/>
</dbReference>
<dbReference type="GO" id="GO:0016616">
    <property type="term" value="F:oxidoreductase activity, acting on the CH-OH group of donors, NAD or NADP as acceptor"/>
    <property type="evidence" value="ECO:0007669"/>
    <property type="project" value="TreeGrafter"/>
</dbReference>
<dbReference type="Gene3D" id="3.40.50.720">
    <property type="entry name" value="NAD(P)-binding Rossmann-like Domain"/>
    <property type="match status" value="1"/>
</dbReference>
<dbReference type="GO" id="GO:0006633">
    <property type="term" value="P:fatty acid biosynthetic process"/>
    <property type="evidence" value="ECO:0007669"/>
    <property type="project" value="TreeGrafter"/>
</dbReference>
<dbReference type="Pfam" id="PF13561">
    <property type="entry name" value="adh_short_C2"/>
    <property type="match status" value="1"/>
</dbReference>
<evidence type="ECO:0000256" key="2">
    <source>
        <dbReference type="ARBA" id="ARBA00023002"/>
    </source>
</evidence>
<dbReference type="KEGG" id="pbd:PBOR_23670"/>
<dbReference type="OrthoDB" id="9787298at2"/>
<sequence length="243" mass="26334">MLQGMKIIVTGAASGIGKAIVLLSLQEGAEVIACDLDGRGLEELKAEAASDKLCSFRVDVSNYSEVEQFFAYIQQEHAAVSGLVNNAGIYLGRSLLEYTPEDIGRVLDINIKGYVYFSQGFGRLLLDRKQTGVIVNMASVSGQEGSSDAVYGLTKAAVLGLTKSCAMNFAPHIRVNAVAPTMTSTPMMGHIPAWRQQEYLEHQLTPEPLLAEDIADTVVFMLSRKARAYTGATFDINNGCYLR</sequence>
<dbReference type="EMBL" id="CP009285">
    <property type="protein sequence ID" value="AIQ59615.1"/>
    <property type="molecule type" value="Genomic_DNA"/>
</dbReference>
<evidence type="ECO:0000256" key="1">
    <source>
        <dbReference type="ARBA" id="ARBA00006484"/>
    </source>
</evidence>
<dbReference type="SUPFAM" id="SSF51735">
    <property type="entry name" value="NAD(P)-binding Rossmann-fold domains"/>
    <property type="match status" value="1"/>
</dbReference>
<organism evidence="3 4">
    <name type="scientific">Paenibacillus borealis</name>
    <dbReference type="NCBI Taxonomy" id="160799"/>
    <lineage>
        <taxon>Bacteria</taxon>
        <taxon>Bacillati</taxon>
        <taxon>Bacillota</taxon>
        <taxon>Bacilli</taxon>
        <taxon>Bacillales</taxon>
        <taxon>Paenibacillaceae</taxon>
        <taxon>Paenibacillus</taxon>
    </lineage>
</organism>
<keyword evidence="4" id="KW-1185">Reference proteome</keyword>
<evidence type="ECO:0000313" key="4">
    <source>
        <dbReference type="Proteomes" id="UP000029518"/>
    </source>
</evidence>
<dbReference type="AlphaFoldDB" id="A0A089LHN7"/>
<evidence type="ECO:0000313" key="3">
    <source>
        <dbReference type="EMBL" id="AIQ59615.1"/>
    </source>
</evidence>
<dbReference type="PANTHER" id="PTHR42760:SF133">
    <property type="entry name" value="3-OXOACYL-[ACYL-CARRIER-PROTEIN] REDUCTASE"/>
    <property type="match status" value="1"/>
</dbReference>
<keyword evidence="2" id="KW-0560">Oxidoreductase</keyword>
<proteinExistence type="inferred from homology"/>
<comment type="similarity">
    <text evidence="1">Belongs to the short-chain dehydrogenases/reductases (SDR) family.</text>
</comment>
<name>A0A089LHN7_PAEBO</name>
<gene>
    <name evidence="3" type="ORF">PBOR_23670</name>
</gene>
<dbReference type="PRINTS" id="PR00081">
    <property type="entry name" value="GDHRDH"/>
</dbReference>
<dbReference type="PANTHER" id="PTHR42760">
    <property type="entry name" value="SHORT-CHAIN DEHYDROGENASES/REDUCTASES FAMILY MEMBER"/>
    <property type="match status" value="1"/>
</dbReference>
<dbReference type="InterPro" id="IPR002347">
    <property type="entry name" value="SDR_fam"/>
</dbReference>
<dbReference type="Proteomes" id="UP000029518">
    <property type="component" value="Chromosome"/>
</dbReference>
<dbReference type="PRINTS" id="PR00080">
    <property type="entry name" value="SDRFAMILY"/>
</dbReference>
<dbReference type="CDD" id="cd05233">
    <property type="entry name" value="SDR_c"/>
    <property type="match status" value="1"/>
</dbReference>
<dbReference type="HOGENOM" id="CLU_010194_1_3_9"/>
<dbReference type="RefSeq" id="WP_042215647.1">
    <property type="nucleotide sequence ID" value="NZ_CP009285.1"/>
</dbReference>
<dbReference type="FunFam" id="3.40.50.720:FF:000084">
    <property type="entry name" value="Short-chain dehydrogenase reductase"/>
    <property type="match status" value="1"/>
</dbReference>
<accession>A0A089LHN7</accession>